<keyword evidence="2" id="KW-1185">Reference proteome</keyword>
<protein>
    <submittedName>
        <fullName evidence="1">Uncharacterized protein</fullName>
    </submittedName>
</protein>
<proteinExistence type="predicted"/>
<organism evidence="1 2">
    <name type="scientific">Saccharopolyspora gloriosae</name>
    <dbReference type="NCBI Taxonomy" id="455344"/>
    <lineage>
        <taxon>Bacteria</taxon>
        <taxon>Bacillati</taxon>
        <taxon>Actinomycetota</taxon>
        <taxon>Actinomycetes</taxon>
        <taxon>Pseudonocardiales</taxon>
        <taxon>Pseudonocardiaceae</taxon>
        <taxon>Saccharopolyspora</taxon>
    </lineage>
</organism>
<dbReference type="Proteomes" id="UP000580474">
    <property type="component" value="Unassembled WGS sequence"/>
</dbReference>
<dbReference type="EMBL" id="JACHIV010000001">
    <property type="protein sequence ID" value="MBB5068556.1"/>
    <property type="molecule type" value="Genomic_DNA"/>
</dbReference>
<gene>
    <name evidence="1" type="ORF">BJ969_001644</name>
</gene>
<dbReference type="AlphaFoldDB" id="A0A840N8R4"/>
<reference evidence="1 2" key="1">
    <citation type="submission" date="2020-08" db="EMBL/GenBank/DDBJ databases">
        <title>Sequencing the genomes of 1000 actinobacteria strains.</title>
        <authorList>
            <person name="Klenk H.-P."/>
        </authorList>
    </citation>
    <scope>NUCLEOTIDE SEQUENCE [LARGE SCALE GENOMIC DNA]</scope>
    <source>
        <strain evidence="1 2">DSM 45582</strain>
    </source>
</reference>
<comment type="caution">
    <text evidence="1">The sequence shown here is derived from an EMBL/GenBank/DDBJ whole genome shotgun (WGS) entry which is preliminary data.</text>
</comment>
<sequence length="33" mass="3005">MPSVRFALGGHPGAAPAALPGGTALEVACGAAS</sequence>
<evidence type="ECO:0000313" key="1">
    <source>
        <dbReference type="EMBL" id="MBB5068556.1"/>
    </source>
</evidence>
<evidence type="ECO:0000313" key="2">
    <source>
        <dbReference type="Proteomes" id="UP000580474"/>
    </source>
</evidence>
<name>A0A840N8R4_9PSEU</name>
<accession>A0A840N8R4</accession>